<keyword evidence="1" id="KW-0472">Membrane</keyword>
<dbReference type="EMBL" id="MU156060">
    <property type="protein sequence ID" value="KAF9470337.1"/>
    <property type="molecule type" value="Genomic_DNA"/>
</dbReference>
<dbReference type="AlphaFoldDB" id="A0A9P5YJN1"/>
<organism evidence="2 3">
    <name type="scientific">Pholiota conissans</name>
    <dbReference type="NCBI Taxonomy" id="109636"/>
    <lineage>
        <taxon>Eukaryota</taxon>
        <taxon>Fungi</taxon>
        <taxon>Dikarya</taxon>
        <taxon>Basidiomycota</taxon>
        <taxon>Agaricomycotina</taxon>
        <taxon>Agaricomycetes</taxon>
        <taxon>Agaricomycetidae</taxon>
        <taxon>Agaricales</taxon>
        <taxon>Agaricineae</taxon>
        <taxon>Strophariaceae</taxon>
        <taxon>Pholiota</taxon>
    </lineage>
</organism>
<accession>A0A9P5YJN1</accession>
<comment type="caution">
    <text evidence="2">The sequence shown here is derived from an EMBL/GenBank/DDBJ whole genome shotgun (WGS) entry which is preliminary data.</text>
</comment>
<keyword evidence="1" id="KW-0812">Transmembrane</keyword>
<sequence length="65" mass="7619">RLCIRYTFKSEGRPCDAFLQRVYAVKMENATNPRTIINSVGSFSSFAWLLCMFGLWRDTFQTLIF</sequence>
<dbReference type="Proteomes" id="UP000807469">
    <property type="component" value="Unassembled WGS sequence"/>
</dbReference>
<feature type="transmembrane region" description="Helical" evidence="1">
    <location>
        <begin position="36"/>
        <end position="56"/>
    </location>
</feature>
<gene>
    <name evidence="2" type="ORF">BDN70DRAFT_889143</name>
</gene>
<feature type="non-terminal residue" evidence="2">
    <location>
        <position position="1"/>
    </location>
</feature>
<reference evidence="2" key="1">
    <citation type="submission" date="2020-11" db="EMBL/GenBank/DDBJ databases">
        <authorList>
            <consortium name="DOE Joint Genome Institute"/>
            <person name="Ahrendt S."/>
            <person name="Riley R."/>
            <person name="Andreopoulos W."/>
            <person name="Labutti K."/>
            <person name="Pangilinan J."/>
            <person name="Ruiz-Duenas F.J."/>
            <person name="Barrasa J.M."/>
            <person name="Sanchez-Garcia M."/>
            <person name="Camarero S."/>
            <person name="Miyauchi S."/>
            <person name="Serrano A."/>
            <person name="Linde D."/>
            <person name="Babiker R."/>
            <person name="Drula E."/>
            <person name="Ayuso-Fernandez I."/>
            <person name="Pacheco R."/>
            <person name="Padilla G."/>
            <person name="Ferreira P."/>
            <person name="Barriuso J."/>
            <person name="Kellner H."/>
            <person name="Castanera R."/>
            <person name="Alfaro M."/>
            <person name="Ramirez L."/>
            <person name="Pisabarro A.G."/>
            <person name="Kuo A."/>
            <person name="Tritt A."/>
            <person name="Lipzen A."/>
            <person name="He G."/>
            <person name="Yan M."/>
            <person name="Ng V."/>
            <person name="Cullen D."/>
            <person name="Martin F."/>
            <person name="Rosso M.-N."/>
            <person name="Henrissat B."/>
            <person name="Hibbett D."/>
            <person name="Martinez A.T."/>
            <person name="Grigoriev I.V."/>
        </authorList>
    </citation>
    <scope>NUCLEOTIDE SEQUENCE</scope>
    <source>
        <strain evidence="2">CIRM-BRFM 674</strain>
    </source>
</reference>
<evidence type="ECO:0000313" key="2">
    <source>
        <dbReference type="EMBL" id="KAF9470337.1"/>
    </source>
</evidence>
<evidence type="ECO:0000313" key="3">
    <source>
        <dbReference type="Proteomes" id="UP000807469"/>
    </source>
</evidence>
<proteinExistence type="predicted"/>
<protein>
    <submittedName>
        <fullName evidence="2">Uncharacterized protein</fullName>
    </submittedName>
</protein>
<name>A0A9P5YJN1_9AGAR</name>
<keyword evidence="3" id="KW-1185">Reference proteome</keyword>
<keyword evidence="1" id="KW-1133">Transmembrane helix</keyword>
<evidence type="ECO:0000256" key="1">
    <source>
        <dbReference type="SAM" id="Phobius"/>
    </source>
</evidence>